<protein>
    <submittedName>
        <fullName evidence="1">DUF4269 domain-containing protein</fullName>
    </submittedName>
</protein>
<evidence type="ECO:0000313" key="1">
    <source>
        <dbReference type="EMBL" id="GAA3766860.1"/>
    </source>
</evidence>
<reference evidence="2" key="1">
    <citation type="journal article" date="2019" name="Int. J. Syst. Evol. Microbiol.">
        <title>The Global Catalogue of Microorganisms (GCM) 10K type strain sequencing project: providing services to taxonomists for standard genome sequencing and annotation.</title>
        <authorList>
            <consortium name="The Broad Institute Genomics Platform"/>
            <consortium name="The Broad Institute Genome Sequencing Center for Infectious Disease"/>
            <person name="Wu L."/>
            <person name="Ma J."/>
        </authorList>
    </citation>
    <scope>NUCLEOTIDE SEQUENCE [LARGE SCALE GENOMIC DNA]</scope>
    <source>
        <strain evidence="2">JCM 17337</strain>
    </source>
</reference>
<organism evidence="1 2">
    <name type="scientific">Flavobacterium ginsengiterrae</name>
    <dbReference type="NCBI Taxonomy" id="871695"/>
    <lineage>
        <taxon>Bacteria</taxon>
        <taxon>Pseudomonadati</taxon>
        <taxon>Bacteroidota</taxon>
        <taxon>Flavobacteriia</taxon>
        <taxon>Flavobacteriales</taxon>
        <taxon>Flavobacteriaceae</taxon>
        <taxon>Flavobacterium</taxon>
    </lineage>
</organism>
<sequence length="174" mass="20187">MTDFTNIEYLKTGNPKQILAYKILTQNKVLETLSEFDPILAGTIPINIDIENSDLDIICYWKNKSEFVSKISSAFQNKTDFKIWETIINENESVVANFRIDDFEIEIFGQNIPSQSQNAYKHMIIEHEILKLKGESFRLEIIKLKQNGLKTEPAFGKLLGFKNDPYQELLDYKT</sequence>
<gene>
    <name evidence="1" type="ORF">GCM10022423_19480</name>
</gene>
<dbReference type="RefSeq" id="WP_345143570.1">
    <property type="nucleotide sequence ID" value="NZ_BAABDU010000003.1"/>
</dbReference>
<name>A0ABP7GQ00_9FLAO</name>
<dbReference type="Pfam" id="PF14091">
    <property type="entry name" value="DUF4269"/>
    <property type="match status" value="1"/>
</dbReference>
<proteinExistence type="predicted"/>
<keyword evidence="2" id="KW-1185">Reference proteome</keyword>
<dbReference type="EMBL" id="BAABDU010000003">
    <property type="protein sequence ID" value="GAA3766860.1"/>
    <property type="molecule type" value="Genomic_DNA"/>
</dbReference>
<evidence type="ECO:0000313" key="2">
    <source>
        <dbReference type="Proteomes" id="UP001500748"/>
    </source>
</evidence>
<accession>A0ABP7GQ00</accession>
<dbReference type="InterPro" id="IPR025365">
    <property type="entry name" value="DUF4269"/>
</dbReference>
<dbReference type="Proteomes" id="UP001500748">
    <property type="component" value="Unassembled WGS sequence"/>
</dbReference>
<comment type="caution">
    <text evidence="1">The sequence shown here is derived from an EMBL/GenBank/DDBJ whole genome shotgun (WGS) entry which is preliminary data.</text>
</comment>